<dbReference type="HOGENOM" id="CLU_2253426_0_0_1"/>
<dbReference type="EnsemblMetazoa" id="SMAR009929-RA">
    <property type="protein sequence ID" value="SMAR009929-PA"/>
    <property type="gene ID" value="SMAR009929"/>
</dbReference>
<proteinExistence type="predicted"/>
<name>T1J8A4_STRMM</name>
<organism evidence="1 2">
    <name type="scientific">Strigamia maritima</name>
    <name type="common">European centipede</name>
    <name type="synonym">Geophilus maritimus</name>
    <dbReference type="NCBI Taxonomy" id="126957"/>
    <lineage>
        <taxon>Eukaryota</taxon>
        <taxon>Metazoa</taxon>
        <taxon>Ecdysozoa</taxon>
        <taxon>Arthropoda</taxon>
        <taxon>Myriapoda</taxon>
        <taxon>Chilopoda</taxon>
        <taxon>Pleurostigmophora</taxon>
        <taxon>Geophilomorpha</taxon>
        <taxon>Linotaeniidae</taxon>
        <taxon>Strigamia</taxon>
    </lineage>
</organism>
<sequence length="104" mass="11626">MATNQYGISMIKIDTEISNGNLISAQQVEYPLQMRRLASPIVSSGDNQKPTLIQYLAKQSPTLIPYPAKQSPTLKPSPPKLPMPLLNVNDADDVFESYYRIFDV</sequence>
<keyword evidence="2" id="KW-1185">Reference proteome</keyword>
<dbReference type="EMBL" id="JH431951">
    <property type="status" value="NOT_ANNOTATED_CDS"/>
    <property type="molecule type" value="Genomic_DNA"/>
</dbReference>
<accession>T1J8A4</accession>
<reference evidence="2" key="1">
    <citation type="submission" date="2011-05" db="EMBL/GenBank/DDBJ databases">
        <authorList>
            <person name="Richards S.R."/>
            <person name="Qu J."/>
            <person name="Jiang H."/>
            <person name="Jhangiani S.N."/>
            <person name="Agravi P."/>
            <person name="Goodspeed R."/>
            <person name="Gross S."/>
            <person name="Mandapat C."/>
            <person name="Jackson L."/>
            <person name="Mathew T."/>
            <person name="Pu L."/>
            <person name="Thornton R."/>
            <person name="Saada N."/>
            <person name="Wilczek-Boney K.B."/>
            <person name="Lee S."/>
            <person name="Kovar C."/>
            <person name="Wu Y."/>
            <person name="Scherer S.E."/>
            <person name="Worley K.C."/>
            <person name="Muzny D.M."/>
            <person name="Gibbs R."/>
        </authorList>
    </citation>
    <scope>NUCLEOTIDE SEQUENCE</scope>
    <source>
        <strain evidence="2">Brora</strain>
    </source>
</reference>
<evidence type="ECO:0000313" key="2">
    <source>
        <dbReference type="Proteomes" id="UP000014500"/>
    </source>
</evidence>
<dbReference type="AlphaFoldDB" id="T1J8A4"/>
<protein>
    <submittedName>
        <fullName evidence="1">Uncharacterized protein</fullName>
    </submittedName>
</protein>
<dbReference type="Proteomes" id="UP000014500">
    <property type="component" value="Unassembled WGS sequence"/>
</dbReference>
<reference evidence="1" key="2">
    <citation type="submission" date="2015-02" db="UniProtKB">
        <authorList>
            <consortium name="EnsemblMetazoa"/>
        </authorList>
    </citation>
    <scope>IDENTIFICATION</scope>
</reference>
<evidence type="ECO:0000313" key="1">
    <source>
        <dbReference type="EnsemblMetazoa" id="SMAR009929-PA"/>
    </source>
</evidence>